<dbReference type="GO" id="GO:0016020">
    <property type="term" value="C:membrane"/>
    <property type="evidence" value="ECO:0007669"/>
    <property type="project" value="InterPro"/>
</dbReference>
<dbReference type="InterPro" id="IPR007428">
    <property type="entry name" value="MlaA"/>
</dbReference>
<dbReference type="Pfam" id="PF04333">
    <property type="entry name" value="MlaA"/>
    <property type="match status" value="1"/>
</dbReference>
<dbReference type="PANTHER" id="PTHR30035">
    <property type="entry name" value="LIPOPROTEIN VACJ-RELATED"/>
    <property type="match status" value="1"/>
</dbReference>
<protein>
    <submittedName>
        <fullName evidence="3">Phospholipid-binding lipoprotein MlaA</fullName>
    </submittedName>
</protein>
<evidence type="ECO:0000313" key="3">
    <source>
        <dbReference type="EMBL" id="SDX10384.1"/>
    </source>
</evidence>
<keyword evidence="3" id="KW-0449">Lipoprotein</keyword>
<sequence length="277" mass="29396">MKAVRNGVPEVSRGATFQPSMLRRRALPPLAALALLCLSGCAQMEVAPGGCTALSSAQDPAESVNRGLFAFNRVLDDYALKPVARGYEKLPEPVRGGVHGFVDNFGEPKVFVNDLLQGNFKRSANTLGRFGVNTIFGVLGIVDVAERWGMPHHRADFGQTFGVWGVGDGPVLELPLLGSHNSRDSLGVVMGMLLDPLGGIDSDTYDALATASTVGGVVDGRAEALPLTERLERQPDYYAALRDAIAQRRAVLVSDGRQGDIHSSADARCATPLGDSL</sequence>
<evidence type="ECO:0000256" key="1">
    <source>
        <dbReference type="ARBA" id="ARBA00010634"/>
    </source>
</evidence>
<dbReference type="GO" id="GO:0120010">
    <property type="term" value="P:intermembrane phospholipid transfer"/>
    <property type="evidence" value="ECO:0007669"/>
    <property type="project" value="TreeGrafter"/>
</dbReference>
<dbReference type="Proteomes" id="UP000243778">
    <property type="component" value="Unassembled WGS sequence"/>
</dbReference>
<dbReference type="PRINTS" id="PR01805">
    <property type="entry name" value="VACJLIPOPROT"/>
</dbReference>
<keyword evidence="2" id="KW-0732">Signal</keyword>
<evidence type="ECO:0000313" key="4">
    <source>
        <dbReference type="Proteomes" id="UP000243778"/>
    </source>
</evidence>
<dbReference type="STRING" id="1007099.SAMN05216287_2109"/>
<gene>
    <name evidence="3" type="ORF">SAMN05216287_2109</name>
</gene>
<reference evidence="4" key="1">
    <citation type="submission" date="2016-10" db="EMBL/GenBank/DDBJ databases">
        <authorList>
            <person name="Varghese N."/>
            <person name="Submissions S."/>
        </authorList>
    </citation>
    <scope>NUCLEOTIDE SEQUENCE [LARGE SCALE GENOMIC DNA]</scope>
    <source>
        <strain evidence="4">NRRL B-59562</strain>
    </source>
</reference>
<accession>A0A1H2Z0F5</accession>
<name>A0A1H2Z0F5_9PSED</name>
<dbReference type="PANTHER" id="PTHR30035:SF3">
    <property type="entry name" value="INTERMEMBRANE PHOSPHOLIPID TRANSPORT SYSTEM LIPOPROTEIN MLAA"/>
    <property type="match status" value="1"/>
</dbReference>
<comment type="similarity">
    <text evidence="1">Belongs to the MlaA family.</text>
</comment>
<keyword evidence="4" id="KW-1185">Reference proteome</keyword>
<dbReference type="AlphaFoldDB" id="A0A1H2Z0F5"/>
<evidence type="ECO:0000256" key="2">
    <source>
        <dbReference type="ARBA" id="ARBA00022729"/>
    </source>
</evidence>
<proteinExistence type="inferred from homology"/>
<organism evidence="3 4">
    <name type="scientific">Pseudomonas kuykendallii</name>
    <dbReference type="NCBI Taxonomy" id="1007099"/>
    <lineage>
        <taxon>Bacteria</taxon>
        <taxon>Pseudomonadati</taxon>
        <taxon>Pseudomonadota</taxon>
        <taxon>Gammaproteobacteria</taxon>
        <taxon>Pseudomonadales</taxon>
        <taxon>Pseudomonadaceae</taxon>
        <taxon>Pseudomonas</taxon>
    </lineage>
</organism>
<dbReference type="EMBL" id="FNNU01000003">
    <property type="protein sequence ID" value="SDX10384.1"/>
    <property type="molecule type" value="Genomic_DNA"/>
</dbReference>